<gene>
    <name evidence="1" type="ORF">GGR47_002313</name>
</gene>
<evidence type="ECO:0000313" key="1">
    <source>
        <dbReference type="EMBL" id="MBB3876067.1"/>
    </source>
</evidence>
<evidence type="ECO:0000313" key="2">
    <source>
        <dbReference type="Proteomes" id="UP000528945"/>
    </source>
</evidence>
<keyword evidence="2" id="KW-1185">Reference proteome</keyword>
<dbReference type="Proteomes" id="UP000528945">
    <property type="component" value="Unassembled WGS sequence"/>
</dbReference>
<dbReference type="EMBL" id="JACIDB010000004">
    <property type="protein sequence ID" value="MBB3876067.1"/>
    <property type="molecule type" value="Genomic_DNA"/>
</dbReference>
<accession>A0AAW3TSZ9</accession>
<reference evidence="1 2" key="1">
    <citation type="submission" date="2020-08" db="EMBL/GenBank/DDBJ databases">
        <title>Genomic Encyclopedia of Type Strains, Phase IV (KMG-IV): sequencing the most valuable type-strain genomes for metagenomic binning, comparative biology and taxonomic classification.</title>
        <authorList>
            <person name="Goeker M."/>
        </authorList>
    </citation>
    <scope>NUCLEOTIDE SEQUENCE [LARGE SCALE GENOMIC DNA]</scope>
    <source>
        <strain evidence="1 2">DSM 15581</strain>
    </source>
</reference>
<dbReference type="AlphaFoldDB" id="A0AAW3TSZ9"/>
<proteinExistence type="predicted"/>
<dbReference type="RefSeq" id="WP_147035190.1">
    <property type="nucleotide sequence ID" value="NZ_JACIDB010000004.1"/>
</dbReference>
<sequence>MIGSPLNLEMLLHAYYSAAPYPGCSKPISEGRAMLFRHGLIDCEDAMCRATEKGRFFVGHLLAVPFPVETYRIPDAGDPA</sequence>
<name>A0AAW3TSZ9_9SPHN</name>
<protein>
    <submittedName>
        <fullName evidence="1">Uncharacterized protein</fullName>
    </submittedName>
</protein>
<organism evidence="1 2">
    <name type="scientific">Sphingomonas aquatilis</name>
    <dbReference type="NCBI Taxonomy" id="93063"/>
    <lineage>
        <taxon>Bacteria</taxon>
        <taxon>Pseudomonadati</taxon>
        <taxon>Pseudomonadota</taxon>
        <taxon>Alphaproteobacteria</taxon>
        <taxon>Sphingomonadales</taxon>
        <taxon>Sphingomonadaceae</taxon>
        <taxon>Sphingomonas</taxon>
    </lineage>
</organism>
<comment type="caution">
    <text evidence="1">The sequence shown here is derived from an EMBL/GenBank/DDBJ whole genome shotgun (WGS) entry which is preliminary data.</text>
</comment>